<dbReference type="InterPro" id="IPR050546">
    <property type="entry name" value="Glycosyl_Hydrlase_16"/>
</dbReference>
<comment type="similarity">
    <text evidence="1">Belongs to the glycosyl hydrolase 16 family.</text>
</comment>
<dbReference type="GO" id="GO:0005975">
    <property type="term" value="P:carbohydrate metabolic process"/>
    <property type="evidence" value="ECO:0007669"/>
    <property type="project" value="InterPro"/>
</dbReference>
<sequence>MVDLTGYRLTFDDEFNQLSVSATGSGTVWASTRPGSILRPGVDIGFGQSAFVDPSTGVQPFQIVNGALQIQAAPATGAVADLVYPGLWTSGLLQASNSFSQTYGYFEMRAELPAETGAWPGFWLLNADGVWPPEIDIVEAYGADPTALTNTIHTGETGQPTHQTIWSNQPTLSAGYHTFGALWTASTITFFYDGNPVGQVATPSDMHGPMYPLVNLAITRGIEGITDSVKTMSVDYIRVYSADPSATAVALQTVSSPDGADTGGLYGASASNVTPPPPTAKPDTLTIRVSGDSWNGAPKFVVSVDGTPLGQVFSVDADHAAGQWQDVTVQGNFGAGPHQVAVTYINDGNENPYYDAAANKVFNDRNLFVTGIALNGTSYGLGSVVSNSASVGWDLLDPNAAVMAANGTLIFGTAGGTVTPIDPPTTPALPTTPATPTTPTAPAAGQDTLTIRISGDSWNGAPQFVVSVDGTQVAGPFDVTADHAAGQWQDVSVQGDFGAGPHQVTITYLNDGNENPYYDAVANKVFNDRNLFVTGIALNGTAYGLDAVVSNAAAAGWDRLDPNAAVMAASGTLVFGTGAATPGTSSPTTPLPTTPTAPVTAPGQDTLTIHISGDSWNGAPQFVVSVDGTSVGGPFDVTADHAAGQWQDVSVQGDFGAGPHQVTITYLNDGNENPYYDAVANKVFNDRNLFVTGIDLNGTAYGLDAVVSNMAAAGWDRLDPNAAVMAASGTLVFGTGA</sequence>
<dbReference type="Gene3D" id="2.60.120.200">
    <property type="match status" value="1"/>
</dbReference>
<proteinExistence type="inferred from homology"/>
<evidence type="ECO:0000259" key="3">
    <source>
        <dbReference type="PROSITE" id="PS51762"/>
    </source>
</evidence>
<dbReference type="Proteomes" id="UP000410984">
    <property type="component" value="Unassembled WGS sequence"/>
</dbReference>
<dbReference type="PANTHER" id="PTHR10963">
    <property type="entry name" value="GLYCOSYL HYDROLASE-RELATED"/>
    <property type="match status" value="1"/>
</dbReference>
<keyword evidence="4" id="KW-0326">Glycosidase</keyword>
<dbReference type="PROSITE" id="PS51762">
    <property type="entry name" value="GH16_2"/>
    <property type="match status" value="1"/>
</dbReference>
<dbReference type="RefSeq" id="WP_142581716.1">
    <property type="nucleotide sequence ID" value="NZ_CABFPH010000005.1"/>
</dbReference>
<dbReference type="SUPFAM" id="SSF49785">
    <property type="entry name" value="Galactose-binding domain-like"/>
    <property type="match status" value="1"/>
</dbReference>
<dbReference type="GO" id="GO:0004553">
    <property type="term" value="F:hydrolase activity, hydrolyzing O-glycosyl compounds"/>
    <property type="evidence" value="ECO:0007669"/>
    <property type="project" value="InterPro"/>
</dbReference>
<dbReference type="Gene3D" id="2.60.60.40">
    <property type="match status" value="3"/>
</dbReference>
<evidence type="ECO:0000313" key="4">
    <source>
        <dbReference type="EMBL" id="VUD70128.1"/>
    </source>
</evidence>
<gene>
    <name evidence="4" type="primary">exsH_1</name>
    <name evidence="4" type="ORF">MET9862_00691</name>
</gene>
<dbReference type="InterPro" id="IPR013320">
    <property type="entry name" value="ConA-like_dom_sf"/>
</dbReference>
<organism evidence="4 5">
    <name type="scientific">Methylobacterium symbioticum</name>
    <dbReference type="NCBI Taxonomy" id="2584084"/>
    <lineage>
        <taxon>Bacteria</taxon>
        <taxon>Pseudomonadati</taxon>
        <taxon>Pseudomonadota</taxon>
        <taxon>Alphaproteobacteria</taxon>
        <taxon>Hyphomicrobiales</taxon>
        <taxon>Methylobacteriaceae</taxon>
        <taxon>Methylobacterium</taxon>
    </lineage>
</organism>
<dbReference type="InterPro" id="IPR031768">
    <property type="entry name" value="CBM60_xylan-bd"/>
</dbReference>
<keyword evidence="4" id="KW-0378">Hydrolase</keyword>
<dbReference type="OrthoDB" id="9809583at2"/>
<dbReference type="EC" id="3.2.1.-" evidence="4"/>
<dbReference type="PANTHER" id="PTHR10963:SF55">
    <property type="entry name" value="GLYCOSIDE HYDROLASE FAMILY 16 PROTEIN"/>
    <property type="match status" value="1"/>
</dbReference>
<dbReference type="CDD" id="cd08023">
    <property type="entry name" value="GH16_laminarinase_like"/>
    <property type="match status" value="1"/>
</dbReference>
<accession>A0A509E7M0</accession>
<keyword evidence="5" id="KW-1185">Reference proteome</keyword>
<feature type="region of interest" description="Disordered" evidence="2">
    <location>
        <begin position="425"/>
        <end position="444"/>
    </location>
</feature>
<feature type="domain" description="GH16" evidence="3">
    <location>
        <begin position="2"/>
        <end position="245"/>
    </location>
</feature>
<feature type="region of interest" description="Disordered" evidence="2">
    <location>
        <begin position="262"/>
        <end position="281"/>
    </location>
</feature>
<evidence type="ECO:0000256" key="1">
    <source>
        <dbReference type="ARBA" id="ARBA00006865"/>
    </source>
</evidence>
<dbReference type="EMBL" id="CABFPH010000005">
    <property type="protein sequence ID" value="VUD70128.1"/>
    <property type="molecule type" value="Genomic_DNA"/>
</dbReference>
<dbReference type="SUPFAM" id="SSF49899">
    <property type="entry name" value="Concanavalin A-like lectins/glucanases"/>
    <property type="match status" value="1"/>
</dbReference>
<dbReference type="Pfam" id="PF16841">
    <property type="entry name" value="CBM60"/>
    <property type="match status" value="3"/>
</dbReference>
<protein>
    <submittedName>
        <fullName evidence="4">Endo-1,3-1,4-beta-glycanase ExsH</fullName>
        <ecNumber evidence="4">3.2.1.-</ecNumber>
    </submittedName>
</protein>
<name>A0A509E7M0_9HYPH</name>
<dbReference type="InterPro" id="IPR000757">
    <property type="entry name" value="Beta-glucanase-like"/>
</dbReference>
<evidence type="ECO:0000313" key="5">
    <source>
        <dbReference type="Proteomes" id="UP000410984"/>
    </source>
</evidence>
<reference evidence="4 5" key="1">
    <citation type="submission" date="2019-06" db="EMBL/GenBank/DDBJ databases">
        <authorList>
            <person name="Rodrigo-Torres L."/>
            <person name="Arahal R. D."/>
            <person name="Lucena T."/>
        </authorList>
    </citation>
    <scope>NUCLEOTIDE SEQUENCE [LARGE SCALE GENOMIC DNA]</scope>
    <source>
        <strain evidence="4 5">SB0023/3</strain>
    </source>
</reference>
<feature type="compositionally biased region" description="Low complexity" evidence="2">
    <location>
        <begin position="428"/>
        <end position="444"/>
    </location>
</feature>
<dbReference type="Pfam" id="PF00722">
    <property type="entry name" value="Glyco_hydro_16"/>
    <property type="match status" value="1"/>
</dbReference>
<dbReference type="InterPro" id="IPR008979">
    <property type="entry name" value="Galactose-bd-like_sf"/>
</dbReference>
<dbReference type="AlphaFoldDB" id="A0A509E7M0"/>
<evidence type="ECO:0000256" key="2">
    <source>
        <dbReference type="SAM" id="MobiDB-lite"/>
    </source>
</evidence>